<organism evidence="5 6">
    <name type="scientific">Fluviicoccus keumensis</name>
    <dbReference type="NCBI Taxonomy" id="1435465"/>
    <lineage>
        <taxon>Bacteria</taxon>
        <taxon>Pseudomonadati</taxon>
        <taxon>Pseudomonadota</taxon>
        <taxon>Gammaproteobacteria</taxon>
        <taxon>Moraxellales</taxon>
        <taxon>Moraxellaceae</taxon>
        <taxon>Fluviicoccus</taxon>
    </lineage>
</organism>
<dbReference type="SMART" id="SM01400">
    <property type="entry name" value="Pribosyltran_N"/>
    <property type="match status" value="1"/>
</dbReference>
<evidence type="ECO:0000256" key="2">
    <source>
        <dbReference type="RuleBase" id="RU004324"/>
    </source>
</evidence>
<dbReference type="InterPro" id="IPR029099">
    <property type="entry name" value="Pribosyltran_N"/>
</dbReference>
<name>A0A4Q7YJA4_9GAMM</name>
<dbReference type="CDD" id="cd06223">
    <property type="entry name" value="PRTases_typeI"/>
    <property type="match status" value="1"/>
</dbReference>
<evidence type="ECO:0000259" key="4">
    <source>
        <dbReference type="Pfam" id="PF13793"/>
    </source>
</evidence>
<sequence length="301" mass="33159">MISLVTLYDEAGLGPRLRDWLAGQGLDSRCQAAEIHAFPDGEIRVRVPEAVSETVVVVCTLDHPSEKTLALTFVCDVLRGLGAKRLWLVTPYLAYMRQDIAFHPGEGVSAASYARLLSRLVDAMVTVDPHLHRIPHLEDVYTVPSTALHATDVIGDWLNGRLTGKALLIGPDRESEQWVTAVAARCGLPFRVLDKERLGDRQVVIQVPDLAAEGYETVVLVDDMVSTGHTLMQVARQLRAQGIRDVRAVCVHALFGEDTTDEMRDAGIGELASCNTVAHVTNRIDVTPMIGRWIEDRLRGR</sequence>
<dbReference type="GO" id="GO:0004749">
    <property type="term" value="F:ribose phosphate diphosphokinase activity"/>
    <property type="evidence" value="ECO:0007669"/>
    <property type="project" value="TreeGrafter"/>
</dbReference>
<dbReference type="Pfam" id="PF13793">
    <property type="entry name" value="Pribosyltran_N"/>
    <property type="match status" value="1"/>
</dbReference>
<dbReference type="GO" id="GO:0006164">
    <property type="term" value="P:purine nucleotide biosynthetic process"/>
    <property type="evidence" value="ECO:0007669"/>
    <property type="project" value="TreeGrafter"/>
</dbReference>
<comment type="similarity">
    <text evidence="2">Belongs to the ribose-phosphate pyrophosphokinase family.</text>
</comment>
<dbReference type="InterPro" id="IPR000836">
    <property type="entry name" value="PRTase_dom"/>
</dbReference>
<gene>
    <name evidence="5" type="ORF">EV700_3066</name>
</gene>
<dbReference type="GO" id="GO:0006015">
    <property type="term" value="P:5-phosphoribose 1-diphosphate biosynthetic process"/>
    <property type="evidence" value="ECO:0007669"/>
    <property type="project" value="TreeGrafter"/>
</dbReference>
<dbReference type="InterPro" id="IPR029057">
    <property type="entry name" value="PRTase-like"/>
</dbReference>
<dbReference type="Proteomes" id="UP000292423">
    <property type="component" value="Unassembled WGS sequence"/>
</dbReference>
<dbReference type="GO" id="GO:0016301">
    <property type="term" value="F:kinase activity"/>
    <property type="evidence" value="ECO:0007669"/>
    <property type="project" value="UniProtKB-KW"/>
</dbReference>
<reference evidence="5 6" key="1">
    <citation type="submission" date="2019-02" db="EMBL/GenBank/DDBJ databases">
        <title>Genomic Encyclopedia of Type Strains, Phase IV (KMG-IV): sequencing the most valuable type-strain genomes for metagenomic binning, comparative biology and taxonomic classification.</title>
        <authorList>
            <person name="Goeker M."/>
        </authorList>
    </citation>
    <scope>NUCLEOTIDE SEQUENCE [LARGE SCALE GENOMIC DNA]</scope>
    <source>
        <strain evidence="5 6">DSM 105135</strain>
    </source>
</reference>
<keyword evidence="6" id="KW-1185">Reference proteome</keyword>
<accession>A0A4Q7YJA4</accession>
<dbReference type="AlphaFoldDB" id="A0A4Q7YJA4"/>
<evidence type="ECO:0000259" key="3">
    <source>
        <dbReference type="Pfam" id="PF00156"/>
    </source>
</evidence>
<dbReference type="PANTHER" id="PTHR10210">
    <property type="entry name" value="RIBOSE-PHOSPHATE DIPHOSPHOKINASE FAMILY MEMBER"/>
    <property type="match status" value="1"/>
</dbReference>
<dbReference type="GO" id="GO:0005737">
    <property type="term" value="C:cytoplasm"/>
    <property type="evidence" value="ECO:0007669"/>
    <property type="project" value="TreeGrafter"/>
</dbReference>
<dbReference type="RefSeq" id="WP_130415401.1">
    <property type="nucleotide sequence ID" value="NZ_SHKX01000016.1"/>
</dbReference>
<dbReference type="NCBIfam" id="NF005537">
    <property type="entry name" value="PRK07199.1"/>
    <property type="match status" value="1"/>
</dbReference>
<dbReference type="NCBIfam" id="TIGR01251">
    <property type="entry name" value="ribP_PPkin"/>
    <property type="match status" value="1"/>
</dbReference>
<feature type="domain" description="Phosphoribosyltransferase" evidence="3">
    <location>
        <begin position="167"/>
        <end position="253"/>
    </location>
</feature>
<keyword evidence="5" id="KW-0808">Transferase</keyword>
<feature type="domain" description="Ribose-phosphate pyrophosphokinase N-terminal" evidence="4">
    <location>
        <begin position="26"/>
        <end position="118"/>
    </location>
</feature>
<protein>
    <submittedName>
        <fullName evidence="5">Ribose-phosphate pyrophosphokinase</fullName>
    </submittedName>
</protein>
<dbReference type="OrthoDB" id="324294at2"/>
<evidence type="ECO:0000313" key="5">
    <source>
        <dbReference type="EMBL" id="RZU36853.1"/>
    </source>
</evidence>
<dbReference type="Pfam" id="PF00156">
    <property type="entry name" value="Pribosyltran"/>
    <property type="match status" value="1"/>
</dbReference>
<dbReference type="InterPro" id="IPR005946">
    <property type="entry name" value="Rib-P_diPkinase"/>
</dbReference>
<keyword evidence="1 2" id="KW-0545">Nucleotide biosynthesis</keyword>
<comment type="caution">
    <text evidence="5">The sequence shown here is derived from an EMBL/GenBank/DDBJ whole genome shotgun (WGS) entry which is preliminary data.</text>
</comment>
<dbReference type="SUPFAM" id="SSF53271">
    <property type="entry name" value="PRTase-like"/>
    <property type="match status" value="1"/>
</dbReference>
<dbReference type="GO" id="GO:0002189">
    <property type="term" value="C:ribose phosphate diphosphokinase complex"/>
    <property type="evidence" value="ECO:0007669"/>
    <property type="project" value="TreeGrafter"/>
</dbReference>
<dbReference type="PANTHER" id="PTHR10210:SF41">
    <property type="entry name" value="RIBOSE-PHOSPHATE PYROPHOSPHOKINASE 1, CHLOROPLASTIC"/>
    <property type="match status" value="1"/>
</dbReference>
<dbReference type="Gene3D" id="3.40.50.2020">
    <property type="match status" value="2"/>
</dbReference>
<proteinExistence type="inferred from homology"/>
<keyword evidence="5" id="KW-0418">Kinase</keyword>
<dbReference type="GO" id="GO:0000287">
    <property type="term" value="F:magnesium ion binding"/>
    <property type="evidence" value="ECO:0007669"/>
    <property type="project" value="InterPro"/>
</dbReference>
<evidence type="ECO:0000256" key="1">
    <source>
        <dbReference type="ARBA" id="ARBA00022727"/>
    </source>
</evidence>
<dbReference type="EMBL" id="SHKX01000016">
    <property type="protein sequence ID" value="RZU36853.1"/>
    <property type="molecule type" value="Genomic_DNA"/>
</dbReference>
<evidence type="ECO:0000313" key="6">
    <source>
        <dbReference type="Proteomes" id="UP000292423"/>
    </source>
</evidence>